<keyword evidence="4" id="KW-1185">Reference proteome</keyword>
<dbReference type="InterPro" id="IPR014729">
    <property type="entry name" value="Rossmann-like_a/b/a_fold"/>
</dbReference>
<sequence length="145" mass="15935">MSKPLYLVAVDGSEFGERAAERAINLAEQIGAKVKLITVMDWSYLQTQVIDGVAPPLLDRAKQEVNVTKRVLTPLVDKYHNSTVDITTELVWGVPVEVILEQVKTSHANLLFVGRHGRSRIVDILLGSVANQLAHHVGIPIILVP</sequence>
<comment type="similarity">
    <text evidence="1">Belongs to the universal stress protein A family.</text>
</comment>
<name>A0A222GDF0_9GAMM</name>
<feature type="domain" description="UspA" evidence="2">
    <location>
        <begin position="7"/>
        <end position="145"/>
    </location>
</feature>
<organism evidence="3 4">
    <name type="scientific">Cognaticolwellia beringensis</name>
    <dbReference type="NCBI Taxonomy" id="1967665"/>
    <lineage>
        <taxon>Bacteria</taxon>
        <taxon>Pseudomonadati</taxon>
        <taxon>Pseudomonadota</taxon>
        <taxon>Gammaproteobacteria</taxon>
        <taxon>Alteromonadales</taxon>
        <taxon>Colwelliaceae</taxon>
        <taxon>Cognaticolwellia</taxon>
    </lineage>
</organism>
<dbReference type="AlphaFoldDB" id="A0A222GDF0"/>
<dbReference type="KEGG" id="cber:B5D82_17490"/>
<dbReference type="PRINTS" id="PR01438">
    <property type="entry name" value="UNVRSLSTRESS"/>
</dbReference>
<dbReference type="PANTHER" id="PTHR46268:SF15">
    <property type="entry name" value="UNIVERSAL STRESS PROTEIN HP_0031"/>
    <property type="match status" value="1"/>
</dbReference>
<dbReference type="InterPro" id="IPR006016">
    <property type="entry name" value="UspA"/>
</dbReference>
<evidence type="ECO:0000256" key="1">
    <source>
        <dbReference type="ARBA" id="ARBA00008791"/>
    </source>
</evidence>
<evidence type="ECO:0000313" key="4">
    <source>
        <dbReference type="Proteomes" id="UP000202259"/>
    </source>
</evidence>
<dbReference type="Pfam" id="PF00582">
    <property type="entry name" value="Usp"/>
    <property type="match status" value="1"/>
</dbReference>
<protein>
    <submittedName>
        <fullName evidence="3">Universal stress protein</fullName>
    </submittedName>
</protein>
<dbReference type="SUPFAM" id="SSF52402">
    <property type="entry name" value="Adenine nucleotide alpha hydrolases-like"/>
    <property type="match status" value="1"/>
</dbReference>
<dbReference type="EMBL" id="CP020465">
    <property type="protein sequence ID" value="ASP49404.1"/>
    <property type="molecule type" value="Genomic_DNA"/>
</dbReference>
<proteinExistence type="inferred from homology"/>
<dbReference type="InterPro" id="IPR006015">
    <property type="entry name" value="Universal_stress_UspA"/>
</dbReference>
<dbReference type="CDD" id="cd00293">
    <property type="entry name" value="USP-like"/>
    <property type="match status" value="1"/>
</dbReference>
<evidence type="ECO:0000313" key="3">
    <source>
        <dbReference type="EMBL" id="ASP49404.1"/>
    </source>
</evidence>
<dbReference type="OrthoDB" id="9792500at2"/>
<dbReference type="Proteomes" id="UP000202259">
    <property type="component" value="Chromosome"/>
</dbReference>
<dbReference type="PANTHER" id="PTHR46268">
    <property type="entry name" value="STRESS RESPONSE PROTEIN NHAX"/>
    <property type="match status" value="1"/>
</dbReference>
<reference evidence="3 4" key="1">
    <citation type="submission" date="2017-08" db="EMBL/GenBank/DDBJ databases">
        <title>Complete genome of Colwellia sp. NB097-1, a psychrophile bacterium ioslated from Bering Sea.</title>
        <authorList>
            <person name="Chen X."/>
        </authorList>
    </citation>
    <scope>NUCLEOTIDE SEQUENCE [LARGE SCALE GENOMIC DNA]</scope>
    <source>
        <strain evidence="3 4">NB097-1</strain>
    </source>
</reference>
<accession>A0A222GDF0</accession>
<dbReference type="Gene3D" id="3.40.50.620">
    <property type="entry name" value="HUPs"/>
    <property type="match status" value="1"/>
</dbReference>
<dbReference type="RefSeq" id="WP_081153365.1">
    <property type="nucleotide sequence ID" value="NZ_CP020465.1"/>
</dbReference>
<gene>
    <name evidence="3" type="ORF">B5D82_17490</name>
</gene>
<evidence type="ECO:0000259" key="2">
    <source>
        <dbReference type="Pfam" id="PF00582"/>
    </source>
</evidence>